<reference evidence="2 3" key="1">
    <citation type="submission" date="2021-03" db="EMBL/GenBank/DDBJ databases">
        <title>Genomic Encyclopedia of Type Strains, Phase IV (KMG-IV): sequencing the most valuable type-strain genomes for metagenomic binning, comparative biology and taxonomic classification.</title>
        <authorList>
            <person name="Goeker M."/>
        </authorList>
    </citation>
    <scope>NUCLEOTIDE SEQUENCE [LARGE SCALE GENOMIC DNA]</scope>
    <source>
        <strain evidence="2 3">DSM 22420</strain>
    </source>
</reference>
<feature type="domain" description="NAD(P)-binding" evidence="1">
    <location>
        <begin position="7"/>
        <end position="192"/>
    </location>
</feature>
<dbReference type="CDD" id="cd05244">
    <property type="entry name" value="BVR-B_like_SDR_a"/>
    <property type="match status" value="1"/>
</dbReference>
<dbReference type="SUPFAM" id="SSF51735">
    <property type="entry name" value="NAD(P)-binding Rossmann-fold domains"/>
    <property type="match status" value="1"/>
</dbReference>
<dbReference type="PANTHER" id="PTHR43355:SF2">
    <property type="entry name" value="FLAVIN REDUCTASE (NADPH)"/>
    <property type="match status" value="1"/>
</dbReference>
<dbReference type="Pfam" id="PF13460">
    <property type="entry name" value="NAD_binding_10"/>
    <property type="match status" value="1"/>
</dbReference>
<comment type="caution">
    <text evidence="2">The sequence shown here is derived from an EMBL/GenBank/DDBJ whole genome shotgun (WGS) entry which is preliminary data.</text>
</comment>
<dbReference type="Gene3D" id="3.40.50.720">
    <property type="entry name" value="NAD(P)-binding Rossmann-like Domain"/>
    <property type="match status" value="1"/>
</dbReference>
<dbReference type="InterPro" id="IPR051606">
    <property type="entry name" value="Polyketide_Oxido-like"/>
</dbReference>
<evidence type="ECO:0000313" key="2">
    <source>
        <dbReference type="EMBL" id="MBP1950984.1"/>
    </source>
</evidence>
<keyword evidence="3" id="KW-1185">Reference proteome</keyword>
<proteinExistence type="predicted"/>
<protein>
    <submittedName>
        <fullName evidence="2">NADH-flavin reductase</fullName>
    </submittedName>
</protein>
<dbReference type="RefSeq" id="WP_186090753.1">
    <property type="nucleotide sequence ID" value="NZ_BMCN01000001.1"/>
</dbReference>
<dbReference type="Proteomes" id="UP001519348">
    <property type="component" value="Unassembled WGS sequence"/>
</dbReference>
<gene>
    <name evidence="2" type="ORF">J2Z27_000010</name>
</gene>
<sequence>MKITILGMTGRVGSQIAALALQDKNQVTGLVRSPEKITVADDNLTVIKGNVLDKENIEQAVRGADAVISALNTDGDDTLSKSMPLIIEAMEEAGVNRLVSIGTAGILESRIDADRLRYQSSESKRRLTRAAEEHHKVFDLLETSGLDWTIVCPTYLPDGKAVGEYREERNFLPENGKQISVGDTAHFAYSQLGSDVYVKSRVGLAY</sequence>
<dbReference type="InterPro" id="IPR036291">
    <property type="entry name" value="NAD(P)-bd_dom_sf"/>
</dbReference>
<accession>A0ABS4HK42</accession>
<dbReference type="PANTHER" id="PTHR43355">
    <property type="entry name" value="FLAVIN REDUCTASE (NADPH)"/>
    <property type="match status" value="1"/>
</dbReference>
<dbReference type="EMBL" id="JAGGKN010000001">
    <property type="protein sequence ID" value="MBP1950984.1"/>
    <property type="molecule type" value="Genomic_DNA"/>
</dbReference>
<dbReference type="InterPro" id="IPR016040">
    <property type="entry name" value="NAD(P)-bd_dom"/>
</dbReference>
<evidence type="ECO:0000259" key="1">
    <source>
        <dbReference type="Pfam" id="PF13460"/>
    </source>
</evidence>
<evidence type="ECO:0000313" key="3">
    <source>
        <dbReference type="Proteomes" id="UP001519348"/>
    </source>
</evidence>
<name>A0ABS4HK42_9STAP</name>
<organism evidence="2 3">
    <name type="scientific">Jeotgalicoccus aerolatus</name>
    <dbReference type="NCBI Taxonomy" id="709510"/>
    <lineage>
        <taxon>Bacteria</taxon>
        <taxon>Bacillati</taxon>
        <taxon>Bacillota</taxon>
        <taxon>Bacilli</taxon>
        <taxon>Bacillales</taxon>
        <taxon>Staphylococcaceae</taxon>
        <taxon>Jeotgalicoccus</taxon>
    </lineage>
</organism>